<dbReference type="GO" id="GO:0005829">
    <property type="term" value="C:cytosol"/>
    <property type="evidence" value="ECO:0007669"/>
    <property type="project" value="TreeGrafter"/>
</dbReference>
<evidence type="ECO:0000313" key="5">
    <source>
        <dbReference type="Proteomes" id="UP001152797"/>
    </source>
</evidence>
<organism evidence="3">
    <name type="scientific">Cladocopium goreaui</name>
    <dbReference type="NCBI Taxonomy" id="2562237"/>
    <lineage>
        <taxon>Eukaryota</taxon>
        <taxon>Sar</taxon>
        <taxon>Alveolata</taxon>
        <taxon>Dinophyceae</taxon>
        <taxon>Suessiales</taxon>
        <taxon>Symbiodiniaceae</taxon>
        <taxon>Cladocopium</taxon>
    </lineage>
</organism>
<reference evidence="4 5" key="2">
    <citation type="submission" date="2024-05" db="EMBL/GenBank/DDBJ databases">
        <authorList>
            <person name="Chen Y."/>
            <person name="Shah S."/>
            <person name="Dougan E. K."/>
            <person name="Thang M."/>
            <person name="Chan C."/>
        </authorList>
    </citation>
    <scope>NUCLEOTIDE SEQUENCE [LARGE SCALE GENOMIC DNA]</scope>
</reference>
<evidence type="ECO:0000259" key="2">
    <source>
        <dbReference type="PROSITE" id="PS50157"/>
    </source>
</evidence>
<dbReference type="Proteomes" id="UP001152797">
    <property type="component" value="Unassembled WGS sequence"/>
</dbReference>
<keyword evidence="5" id="KW-1185">Reference proteome</keyword>
<name>A0A9P1BYW8_9DINO</name>
<evidence type="ECO:0000313" key="4">
    <source>
        <dbReference type="EMBL" id="CAL4768230.1"/>
    </source>
</evidence>
<evidence type="ECO:0000256" key="1">
    <source>
        <dbReference type="PROSITE-ProRule" id="PRU00042"/>
    </source>
</evidence>
<dbReference type="GO" id="GO:0008270">
    <property type="term" value="F:zinc ion binding"/>
    <property type="evidence" value="ECO:0007669"/>
    <property type="project" value="UniProtKB-KW"/>
</dbReference>
<feature type="domain" description="C2H2-type" evidence="2">
    <location>
        <begin position="656"/>
        <end position="679"/>
    </location>
</feature>
<dbReference type="SUPFAM" id="SSF57667">
    <property type="entry name" value="beta-beta-alpha zinc fingers"/>
    <property type="match status" value="1"/>
</dbReference>
<dbReference type="AlphaFoldDB" id="A0A9P1BYW8"/>
<dbReference type="PROSITE" id="PS50152">
    <property type="entry name" value="25A_SYNTH_3"/>
    <property type="match status" value="2"/>
</dbReference>
<comment type="caution">
    <text evidence="3">The sequence shown here is derived from an EMBL/GenBank/DDBJ whole genome shotgun (WGS) entry which is preliminary data.</text>
</comment>
<dbReference type="PROSITE" id="PS50157">
    <property type="entry name" value="ZINC_FINGER_C2H2_2"/>
    <property type="match status" value="1"/>
</dbReference>
<dbReference type="Gene3D" id="1.10.1410.20">
    <property type="entry name" value="2'-5'-oligoadenylate synthetase 1, domain 2"/>
    <property type="match status" value="1"/>
</dbReference>
<gene>
    <name evidence="3" type="ORF">C1SCF055_LOCUS8763</name>
</gene>
<keyword evidence="1" id="KW-0862">Zinc</keyword>
<dbReference type="PANTHER" id="PTHR11258">
    <property type="entry name" value="2-5 OLIGOADENYLATE SYNTHETASE"/>
    <property type="match status" value="1"/>
</dbReference>
<dbReference type="InterPro" id="IPR043519">
    <property type="entry name" value="NT_sf"/>
</dbReference>
<dbReference type="InterPro" id="IPR036236">
    <property type="entry name" value="Znf_C2H2_sf"/>
</dbReference>
<dbReference type="OrthoDB" id="5428132at2759"/>
<protein>
    <recommendedName>
        <fullName evidence="2">C2H2-type domain-containing protein</fullName>
    </recommendedName>
</protein>
<dbReference type="GO" id="GO:0005654">
    <property type="term" value="C:nucleoplasm"/>
    <property type="evidence" value="ECO:0007669"/>
    <property type="project" value="TreeGrafter"/>
</dbReference>
<dbReference type="EMBL" id="CAMXCT010000596">
    <property type="protein sequence ID" value="CAI3980918.1"/>
    <property type="molecule type" value="Genomic_DNA"/>
</dbReference>
<accession>A0A9P1BYW8</accession>
<keyword evidence="1" id="KW-0479">Metal-binding</keyword>
<reference evidence="3" key="1">
    <citation type="submission" date="2022-10" db="EMBL/GenBank/DDBJ databases">
        <authorList>
            <person name="Chen Y."/>
            <person name="Dougan E. K."/>
            <person name="Chan C."/>
            <person name="Rhodes N."/>
            <person name="Thang M."/>
        </authorList>
    </citation>
    <scope>NUCLEOTIDE SEQUENCE</scope>
</reference>
<dbReference type="PROSITE" id="PS00028">
    <property type="entry name" value="ZINC_FINGER_C2H2_1"/>
    <property type="match status" value="1"/>
</dbReference>
<dbReference type="GO" id="GO:0016020">
    <property type="term" value="C:membrane"/>
    <property type="evidence" value="ECO:0007669"/>
    <property type="project" value="TreeGrafter"/>
</dbReference>
<dbReference type="InterPro" id="IPR013087">
    <property type="entry name" value="Znf_C2H2_type"/>
</dbReference>
<proteinExistence type="predicted"/>
<dbReference type="EMBL" id="CAMXCT030000596">
    <property type="protein sequence ID" value="CAL4768230.1"/>
    <property type="molecule type" value="Genomic_DNA"/>
</dbReference>
<evidence type="ECO:0000313" key="3">
    <source>
        <dbReference type="EMBL" id="CAI3980918.1"/>
    </source>
</evidence>
<sequence length="688" mass="78363">MSEWDGRDGAEKLAPPRPSLEEILRLADRPEAVESRLRLLQKQRDRFQKLLRGLAGVAASTFDLIEDCYIGGSFGRGTALNYHFDADLVVLIEGFEPRYAEQIQEILLDALEGNFRRGVEWRGQTPYTLKLGVGKSASGDFATVDMITTGEPPDYHMDYDEKRYYSGADSSRVDEQIMNFAVKHREFRPLVLLVKHWRNLGLDRFPADIRSITSYHLELLCMKVIRESESKSLRDLFREFLELVACSNNRLLVKNLNQYHGALQMKGKGMNILAAYANETLNMYHRPHAQLMSEWDGRDGAEKLAPPRPSLEEILRLADRPEAVESRLRLLQKQRDRFQKLLRGVAGVAASTFDLIEDCYIGGSFGRGTALNYHFDADLVVLIEGFEPRYAEQIQEILLDALEGNFRRGVEWRGQTPYTLKLGVGKSASGDFATVDMITTGEPPDYHMDYDEKRYYSGADSSRVDEQIMNFAVKHREFRPLVLLVKHWRNLGLDRFPADIRISITSYHLELLCMKVIRESESKSLRDLFREFLELVACSNNRLLVKNLNQYHGALQMKGKGMNILAAYANETLNVYHRHIRPGNTAACPCCGERRFLSAIGAVAHLESGNCSNCRGQEKAQRQILNVVSQHKQTQKFLRPMLTDGYGNAYGDSNPYQCTSCDRTFAKLSSLMAHRQDRHGQVLRALAF</sequence>
<dbReference type="SUPFAM" id="SSF81301">
    <property type="entry name" value="Nucleotidyltransferase"/>
    <property type="match status" value="2"/>
</dbReference>
<dbReference type="GO" id="GO:0003725">
    <property type="term" value="F:double-stranded RNA binding"/>
    <property type="evidence" value="ECO:0007669"/>
    <property type="project" value="TreeGrafter"/>
</dbReference>
<keyword evidence="1" id="KW-0863">Zinc-finger</keyword>
<dbReference type="GO" id="GO:0001730">
    <property type="term" value="F:2'-5'-oligoadenylate synthetase activity"/>
    <property type="evidence" value="ECO:0007669"/>
    <property type="project" value="TreeGrafter"/>
</dbReference>
<dbReference type="PANTHER" id="PTHR11258:SF11">
    <property type="entry name" value="C2H2-TYPE DOMAIN-CONTAINING PROTEIN"/>
    <property type="match status" value="1"/>
</dbReference>
<dbReference type="EMBL" id="CAMXCT020000596">
    <property type="protein sequence ID" value="CAL1134293.1"/>
    <property type="molecule type" value="Genomic_DNA"/>
</dbReference>